<gene>
    <name evidence="2" type="ORF">LG368_00300</name>
</gene>
<proteinExistence type="predicted"/>
<dbReference type="PROSITE" id="PS51257">
    <property type="entry name" value="PROKAR_LIPOPROTEIN"/>
    <property type="match status" value="1"/>
</dbReference>
<name>A0A9X1LB34_9GAMM</name>
<accession>A0A9X1LB34</accession>
<evidence type="ECO:0000313" key="2">
    <source>
        <dbReference type="EMBL" id="MCB5160364.1"/>
    </source>
</evidence>
<dbReference type="Gene3D" id="1.20.120.10">
    <property type="entry name" value="Cytochrome c/b562"/>
    <property type="match status" value="1"/>
</dbReference>
<dbReference type="RefSeq" id="WP_226752751.1">
    <property type="nucleotide sequence ID" value="NZ_JAJATW010000001.1"/>
</dbReference>
<evidence type="ECO:0000256" key="1">
    <source>
        <dbReference type="SAM" id="SignalP"/>
    </source>
</evidence>
<dbReference type="AlphaFoldDB" id="A0A9X1LB34"/>
<dbReference type="InterPro" id="IPR009155">
    <property type="entry name" value="Cyt_b562"/>
</dbReference>
<keyword evidence="1" id="KW-0732">Signal</keyword>
<dbReference type="GO" id="GO:0042597">
    <property type="term" value="C:periplasmic space"/>
    <property type="evidence" value="ECO:0007669"/>
    <property type="project" value="InterPro"/>
</dbReference>
<dbReference type="GO" id="GO:0020037">
    <property type="term" value="F:heme binding"/>
    <property type="evidence" value="ECO:0007669"/>
    <property type="project" value="InterPro"/>
</dbReference>
<protein>
    <submittedName>
        <fullName evidence="2">Cytochrome b562</fullName>
    </submittedName>
</protein>
<feature type="chain" id="PRO_5040719041" evidence="1">
    <location>
        <begin position="24"/>
        <end position="150"/>
    </location>
</feature>
<comment type="caution">
    <text evidence="2">The sequence shown here is derived from an EMBL/GenBank/DDBJ whole genome shotgun (WGS) entry which is preliminary data.</text>
</comment>
<dbReference type="EMBL" id="JAJATW010000001">
    <property type="protein sequence ID" value="MCB5160364.1"/>
    <property type="molecule type" value="Genomic_DNA"/>
</dbReference>
<feature type="signal peptide" evidence="1">
    <location>
        <begin position="1"/>
        <end position="23"/>
    </location>
</feature>
<keyword evidence="3" id="KW-1185">Reference proteome</keyword>
<dbReference type="Proteomes" id="UP001139095">
    <property type="component" value="Unassembled WGS sequence"/>
</dbReference>
<dbReference type="GO" id="GO:0009055">
    <property type="term" value="F:electron transfer activity"/>
    <property type="evidence" value="ECO:0007669"/>
    <property type="project" value="InterPro"/>
</dbReference>
<dbReference type="GO" id="GO:0005506">
    <property type="term" value="F:iron ion binding"/>
    <property type="evidence" value="ECO:0007669"/>
    <property type="project" value="InterPro"/>
</dbReference>
<sequence length="150" mass="16490">MFIKKGLLAATILSVSCSTALFAHEHHQDEMCGETKLHGYMMDIKNELRAMSSDIKSGDNSAAAERIDSLIASLEQSRNETPYQLKAEKLKGEALATQQKEYVRIIDGTIDVFKNLEQALLSGDSAGIKKWLGEMGSQRQQGHGAFKANC</sequence>
<evidence type="ECO:0000313" key="3">
    <source>
        <dbReference type="Proteomes" id="UP001139095"/>
    </source>
</evidence>
<organism evidence="2 3">
    <name type="scientific">Marinomonas algarum</name>
    <dbReference type="NCBI Taxonomy" id="2883105"/>
    <lineage>
        <taxon>Bacteria</taxon>
        <taxon>Pseudomonadati</taxon>
        <taxon>Pseudomonadota</taxon>
        <taxon>Gammaproteobacteria</taxon>
        <taxon>Oceanospirillales</taxon>
        <taxon>Oceanospirillaceae</taxon>
        <taxon>Marinomonas</taxon>
    </lineage>
</organism>
<dbReference type="GO" id="GO:0022900">
    <property type="term" value="P:electron transport chain"/>
    <property type="evidence" value="ECO:0007669"/>
    <property type="project" value="InterPro"/>
</dbReference>
<dbReference type="Pfam" id="PF07361">
    <property type="entry name" value="Cytochrom_B562"/>
    <property type="match status" value="1"/>
</dbReference>
<reference evidence="2" key="1">
    <citation type="submission" date="2021-10" db="EMBL/GenBank/DDBJ databases">
        <title>Marinomonas pontica sp. nov., isolated from the Black Sea.</title>
        <authorList>
            <person name="Zhao L.-H."/>
            <person name="Xue J.-H."/>
        </authorList>
    </citation>
    <scope>NUCLEOTIDE SEQUENCE</scope>
    <source>
        <strain evidence="2">E8</strain>
    </source>
</reference>